<dbReference type="PANTHER" id="PTHR11986">
    <property type="entry name" value="AMINOTRANSFERASE CLASS III"/>
    <property type="match status" value="1"/>
</dbReference>
<dbReference type="InterPro" id="IPR015422">
    <property type="entry name" value="PyrdxlP-dep_Trfase_small"/>
</dbReference>
<dbReference type="FunFam" id="3.40.640.10:FF:000013">
    <property type="entry name" value="4-aminobutyrate aminotransferase"/>
    <property type="match status" value="1"/>
</dbReference>
<evidence type="ECO:0000256" key="1">
    <source>
        <dbReference type="ARBA" id="ARBA00001933"/>
    </source>
</evidence>
<evidence type="ECO:0000256" key="2">
    <source>
        <dbReference type="ARBA" id="ARBA00008954"/>
    </source>
</evidence>
<dbReference type="Gene3D" id="3.40.640.10">
    <property type="entry name" value="Type I PLP-dependent aspartate aminotransferase-like (Major domain)"/>
    <property type="match status" value="1"/>
</dbReference>
<evidence type="ECO:0000256" key="3">
    <source>
        <dbReference type="ARBA" id="ARBA00022576"/>
    </source>
</evidence>
<dbReference type="Pfam" id="PF00202">
    <property type="entry name" value="Aminotran_3"/>
    <property type="match status" value="1"/>
</dbReference>
<comment type="cofactor">
    <cofactor evidence="1">
        <name>pyridoxal 5'-phosphate</name>
        <dbReference type="ChEBI" id="CHEBI:597326"/>
    </cofactor>
</comment>
<accession>A0A9N9D073</accession>
<organism evidence="7 8">
    <name type="scientific">Paraglomus occultum</name>
    <dbReference type="NCBI Taxonomy" id="144539"/>
    <lineage>
        <taxon>Eukaryota</taxon>
        <taxon>Fungi</taxon>
        <taxon>Fungi incertae sedis</taxon>
        <taxon>Mucoromycota</taxon>
        <taxon>Glomeromycotina</taxon>
        <taxon>Glomeromycetes</taxon>
        <taxon>Paraglomerales</taxon>
        <taxon>Paraglomeraceae</taxon>
        <taxon>Paraglomus</taxon>
    </lineage>
</organism>
<comment type="caution">
    <text evidence="7">The sequence shown here is derived from an EMBL/GenBank/DDBJ whole genome shotgun (WGS) entry which is preliminary data.</text>
</comment>
<proteinExistence type="inferred from homology"/>
<gene>
    <name evidence="7" type="ORF">POCULU_LOCUS8472</name>
</gene>
<dbReference type="GO" id="GO:0042802">
    <property type="term" value="F:identical protein binding"/>
    <property type="evidence" value="ECO:0007669"/>
    <property type="project" value="TreeGrafter"/>
</dbReference>
<evidence type="ECO:0000256" key="5">
    <source>
        <dbReference type="ARBA" id="ARBA00022898"/>
    </source>
</evidence>
<dbReference type="PANTHER" id="PTHR11986:SF58">
    <property type="entry name" value="LEUCINE_METHIONINE RACEMASE"/>
    <property type="match status" value="1"/>
</dbReference>
<keyword evidence="8" id="KW-1185">Reference proteome</keyword>
<evidence type="ECO:0000313" key="8">
    <source>
        <dbReference type="Proteomes" id="UP000789572"/>
    </source>
</evidence>
<dbReference type="InterPro" id="IPR015424">
    <property type="entry name" value="PyrdxlP-dep_Trfase"/>
</dbReference>
<dbReference type="OrthoDB" id="5419315at2759"/>
<comment type="similarity">
    <text evidence="2 6">Belongs to the class-III pyridoxal-phosphate-dependent aminotransferase family.</text>
</comment>
<keyword evidence="4" id="KW-0808">Transferase</keyword>
<dbReference type="Gene3D" id="3.90.1150.10">
    <property type="entry name" value="Aspartate Aminotransferase, domain 1"/>
    <property type="match status" value="1"/>
</dbReference>
<sequence>MTARSAQQLAEYGWRHVTHGVSRISSLVIERASGSWVYTVEGKKYLDFTTGIGVVSTGHCHPKVVKAVQEQAANLHHAQVNIAFHKPMLDLISRLKPIMPSPELDSFFFANSGSEAVEAAIKLARYATKKQNVIVFQGSFHGRTIGAMSLTTSKTIYKVGFGPLMSGVHVAPFPYCLRCPAHKAAPDVYNNANCCNNSIDQVELLLKQQTAPQDTAAILIEPVLGEGGYVPPPKGFFKKLRDLCDRNDILLIADEVQSGFGRTGKMFAIEHYGVVPDIQVMAKGIASGFPLSAIVSKKELMDIPAPGSMGGTYTGNAVACAAAKATIEIFEEENIIANVNERSTQIFSLLKSKLPSLIPSSMTVDIRGLGLMIGVEFINAPSGFVNAIVKDALEKHQLLLLTTSIYETIRLVPPLNISAEEAEDGVNRFLKSVESVVANKKG</sequence>
<dbReference type="CDD" id="cd00610">
    <property type="entry name" value="OAT_like"/>
    <property type="match status" value="1"/>
</dbReference>
<keyword evidence="5 6" id="KW-0663">Pyridoxal phosphate</keyword>
<name>A0A9N9D073_9GLOM</name>
<dbReference type="SUPFAM" id="SSF53383">
    <property type="entry name" value="PLP-dependent transferases"/>
    <property type="match status" value="1"/>
</dbReference>
<dbReference type="GO" id="GO:0030170">
    <property type="term" value="F:pyridoxal phosphate binding"/>
    <property type="evidence" value="ECO:0007669"/>
    <property type="project" value="InterPro"/>
</dbReference>
<dbReference type="Proteomes" id="UP000789572">
    <property type="component" value="Unassembled WGS sequence"/>
</dbReference>
<feature type="non-terminal residue" evidence="7">
    <location>
        <position position="442"/>
    </location>
</feature>
<dbReference type="InterPro" id="IPR050103">
    <property type="entry name" value="Class-III_PLP-dep_AT"/>
</dbReference>
<reference evidence="7" key="1">
    <citation type="submission" date="2021-06" db="EMBL/GenBank/DDBJ databases">
        <authorList>
            <person name="Kallberg Y."/>
            <person name="Tangrot J."/>
            <person name="Rosling A."/>
        </authorList>
    </citation>
    <scope>NUCLEOTIDE SEQUENCE</scope>
    <source>
        <strain evidence="7">IA702</strain>
    </source>
</reference>
<evidence type="ECO:0000313" key="7">
    <source>
        <dbReference type="EMBL" id="CAG8622121.1"/>
    </source>
</evidence>
<dbReference type="GO" id="GO:0008483">
    <property type="term" value="F:transaminase activity"/>
    <property type="evidence" value="ECO:0007669"/>
    <property type="project" value="UniProtKB-KW"/>
</dbReference>
<dbReference type="InterPro" id="IPR015421">
    <property type="entry name" value="PyrdxlP-dep_Trfase_major"/>
</dbReference>
<evidence type="ECO:0000256" key="4">
    <source>
        <dbReference type="ARBA" id="ARBA00022679"/>
    </source>
</evidence>
<protein>
    <submittedName>
        <fullName evidence="7">10965_t:CDS:1</fullName>
    </submittedName>
</protein>
<dbReference type="PIRSF" id="PIRSF000521">
    <property type="entry name" value="Transaminase_4ab_Lys_Orn"/>
    <property type="match status" value="1"/>
</dbReference>
<keyword evidence="3" id="KW-0032">Aminotransferase</keyword>
<evidence type="ECO:0000256" key="6">
    <source>
        <dbReference type="RuleBase" id="RU003560"/>
    </source>
</evidence>
<dbReference type="InterPro" id="IPR005814">
    <property type="entry name" value="Aminotrans_3"/>
</dbReference>
<dbReference type="AlphaFoldDB" id="A0A9N9D073"/>
<dbReference type="EMBL" id="CAJVPJ010002468">
    <property type="protein sequence ID" value="CAG8622121.1"/>
    <property type="molecule type" value="Genomic_DNA"/>
</dbReference>